<reference evidence="3 4" key="1">
    <citation type="submission" date="2020-05" db="EMBL/GenBank/DDBJ databases">
        <title>Horizontal transmission and recombination maintain forever young bacterial symbiont genomes.</title>
        <authorList>
            <person name="Russell S.L."/>
            <person name="Pepper-Tunick E."/>
            <person name="Svedberg J."/>
            <person name="Byrne A."/>
            <person name="Ruelas Castillo J."/>
            <person name="Vollmers C."/>
            <person name="Beinart R.A."/>
            <person name="Corbett-Detig R."/>
        </authorList>
    </citation>
    <scope>NUCLEOTIDE SEQUENCE [LARGE SCALE GENOMIC DNA]</scope>
    <source>
        <strain evidence="3">455</strain>
    </source>
</reference>
<sequence>MIISDDKADTLTLKTGDTITYTFTFSEAVTGFDKSVINISNGAIKTGTDLIASTTPADAGKVYTLTVVPSSDLDVGSKLTVSVSANTAITDSVGNAYSTAAANNEQAIDTKAPVAELSGNMAPNENLTMTFLEAVTINTAGSIVIYDKVNPSTLITIDIANQVSLDSTKKIITINPGSDLIVNKNYYVKIDAGTFEDTAGNDYEGIDSDSGWGFLVYSFTTTAQWVDASGNSVSDNGINASEFSTLAIQGTLTNSGGATGVTISAITFKAASGTANDKIVDTSNLPTFASANGTEWTLANSKIPTLVSGETYTIEINLSSAGGDTSTGGNTTPVLIDTAAPIITGWAVNSPTDGQSGFKVGDVIELTMTTNEALSLSNATSSKVTIGNKEFTLDTGKGAAKAGASVDELKQLFFTYTVKVDDSVSKADFEITNASAITLTGVTDVAGNNIVATTGTYPIELDRNVDGVVPTIGDITLNWGDILNAIEDNSNGTVTVATTGVENNQEVSLVINQKTYTGTVTSNSATITVAATDLQALTHGQTYSYKVNIKDTAGNPAIEKIGDFKVDTVVPTLTITDNEDATTKAGEEIIFTFTFNEVVTEFTKEDIVITNGAIKNGADLVLVTTGVNANKAYTLVVVPNTDTEGNLEVSVAADKFVDIAGNRNTVAASDTQVIDTIAPVALTVTATLISNTDSDITVTSTDSSVGYLVHNSLSGDAINTVAKLEALVAGNKVNKVTGLGGDARSFNPHDLIEGTYNWYLADQAGNISAESNDVVMDNTAPILTTQASAELGETSDLILDFNEDIQAGSTGSIVIKGSDDGVIATINITETTKFSIAGDKLTIDVSALGLTDNKLTQGSYYITMDAGTVTDIAGNDAAAITKDTNQWVFATKAFSTTIAWIGADDNYINDSEKDATTLSGKVTGIGTLTITKIEFFEGSNTVGTAITSGLPAVAADGTWALAHSAMPSELADGKTYTAVVTLSDGTNSAISTSTAVTYDTINPTPITTNPWTLSNIPAGQSAFKTGDVISLTLTMSETLKLNNTTGSKVVIAGKDFVLDKTASTTAGDKKLVFKYSVQAGDSIAATDFDIDNPTSDITLNNITDVAGNAPVFTADRVVLTKTKLEYIEKIGSGNNPFEGIDVGSYSTPNLADIDGDGDLDLVVGENDGTLKYYQNTGTTSNPAYEAKTGDSNPFNGIDVGYSSKPTLADIDGDGDLDLVVGENDGTLKYYQNTGTTSNPAYEAKTGGSNPFNGIDVGLYSKPTLADIDGDGDLDLVVGESNGTLKYYQNTGTTSNPAYEAKTGDDNPFNGIDAGYSSSPILVDIDGDGDLDLVVGEFHGTLKYYQNTGTTSNPAYEVKTGDSNPFNGIDVVYYSTPVLADIDGDGDLDLVVGGQSGKLKYYYNQQPSSVDGQVPTLTTQASVILEETSDLVLDFSENIKAGTGSILIKNSSDVTVATINIASDTNKFSIAGDKLTIDVSALGLTDNKLTQGSYYITMDAGTVTDIVGNDAAAITKDTNQWVFATKALFTTIAWIGADDNYINDSEKDATALSGTVAGAGTLSITKIEFFEGSNTVGTAITSGLPAVAADGTWTLAHSAMPSELADGKTYTAVVTLSDGTNSAISTSTAVTYDIINPTPITTNPWTLSDIPAGQSAFKAGDVISLTLTMSETLKLNNTTGSKVVIAGKDFVLDKTASTTAGDKKLVFKYSVQAGDNIAATDFDIDNPTSDITLNNITDVAGNAPVFTADRVVLTKIKYIEKTGLGNNPFEGIDVGYVSVPILADIDGDGDLDLVVGENDGTLKYYQNTGTTSNPAYEAKTGDDNPFNSINVGIYSGPTLADIDGDGDLDLVMGEAYGTLKYYQNTGTTSNPAYEVKTGGSNPFNSIDVGDFSKPTLADIDGDGDLDLVVGEKYGTLKYYQNTGTTSNPAYEAKTGGSNPFNSIDVGDFATPTLADIDGDGDLDLVVGEYYGTLKYYQNTGTTSNPAYEVKTGGSNPFNGIDVGDFSKPTLADIDGDGDLDLVVGENDGTLKYYYNQQSFSVDGQAPTLTTQASVILEETSDLVLDFSENIKAGTGSILIKNSSDVTVATINIASDTNKFSITGDKLTIDVSALGLTDNKLTQGSYYITMDAGTVTDIAGNDAAAITKDTNQWVFATKALFTTIAWIGADDNYINDSEKDATALSGTVAGAGTLSITKIEFFEGSNTVGTAITSGLPAVAADGTWTLAHSAMPSELADGKTYTAVVTLSDGTNSAISTSTAVTYDTINPTPITTNPWTLSDIPAGQSAFKAGDVISLTLTMSETLKLNNTTGSKVVIAGKDFVLDKTASITAGDKKLVFKYSVQAGDSIAVTDFDIDNPTSDITLNNITDVAGNAPVFTADRVVLAKTKLEYIEKIGLGNNPFNGIDVGGYSTPILADIDGDGDLDLVVGERNGTLKYYQNTGTTSSPAYEAKTGGNNPFNGIDVGGYSSPTLADIDGDGDLDLVVGENNGTLKYYQNTSSTSNPAYEAKTGDSNPFNGIDVGYSSSPTLADIDGDGDLDLVVGENYGTLKYYQNTGTTSNPAYEAKTGDDNPFNGIDVGYSSKPTLADIDGDGDLDLVVGEFSGTLKYYQNTGTTSNPAYEAKTGDDNPFNGIDVGDSSRPTLADIDGDGDLDLVVGEADGTLKYYYNQQPFSVDGQAPTFTEKTSDTNVLGKPSNLVIEFSENIKTNGGTVEIWNSAEKVATISITNANISDTTLTLNPSSLTSGVYYIKMASGVITDTSVMIFAGIDNTSGKTWAFAYNFYIGTDNADTITGSAGDDTINGGAGNDTINGGAGSDIFVYASTDNGEDTITGFIFGAGGDKLDLKDFITASGNQATLFANIDKYITVSDTGTAGSAKLTIDADGTVTDDVADLVINLQGVSGIGGSSTPDTVALGHFITDNLILV</sequence>
<dbReference type="InterPro" id="IPR001343">
    <property type="entry name" value="Hemolysn_Ca-bd"/>
</dbReference>
<dbReference type="PROSITE" id="PS00330">
    <property type="entry name" value="HEMOLYSIN_CALCIUM"/>
    <property type="match status" value="2"/>
</dbReference>
<dbReference type="Pfam" id="PF13517">
    <property type="entry name" value="FG-GAP_3"/>
    <property type="match status" value="5"/>
</dbReference>
<dbReference type="EMBL" id="JACCHT010000001">
    <property type="protein sequence ID" value="NYT26823.1"/>
    <property type="molecule type" value="Genomic_DNA"/>
</dbReference>
<evidence type="ECO:0000256" key="1">
    <source>
        <dbReference type="ARBA" id="ARBA00022729"/>
    </source>
</evidence>
<dbReference type="InterPro" id="IPR028994">
    <property type="entry name" value="Integrin_alpha_N"/>
</dbReference>
<protein>
    <submittedName>
        <fullName evidence="3">VCBS repeat-containing protein</fullName>
    </submittedName>
</protein>
<evidence type="ECO:0000259" key="2">
    <source>
        <dbReference type="Pfam" id="PF19078"/>
    </source>
</evidence>
<dbReference type="InterPro" id="IPR044048">
    <property type="entry name" value="Big_12"/>
</dbReference>
<gene>
    <name evidence="3" type="ORF">H0A76_02210</name>
</gene>
<keyword evidence="1" id="KW-0732">Signal</keyword>
<dbReference type="Gene3D" id="2.130.10.130">
    <property type="entry name" value="Integrin alpha, N-terminal"/>
    <property type="match status" value="4"/>
</dbReference>
<feature type="domain" description="Bacterial Ig-like" evidence="2">
    <location>
        <begin position="10"/>
        <end position="105"/>
    </location>
</feature>
<dbReference type="Pfam" id="PF00353">
    <property type="entry name" value="HemolysinCabind"/>
    <property type="match status" value="1"/>
</dbReference>
<dbReference type="SUPFAM" id="SSF69318">
    <property type="entry name" value="Integrin alpha N-terminal domain"/>
    <property type="match status" value="3"/>
</dbReference>
<dbReference type="PANTHER" id="PTHR44103:SF1">
    <property type="entry name" value="PROPROTEIN CONVERTASE P"/>
    <property type="match status" value="1"/>
</dbReference>
<evidence type="ECO:0000313" key="3">
    <source>
        <dbReference type="EMBL" id="NYT26823.1"/>
    </source>
</evidence>
<dbReference type="InterPro" id="IPR013517">
    <property type="entry name" value="FG-GAP"/>
</dbReference>
<accession>A0A853EYX0</accession>
<name>A0A853EYX0_9GAMM</name>
<dbReference type="Pfam" id="PF19078">
    <property type="entry name" value="Big_12"/>
    <property type="match status" value="2"/>
</dbReference>
<evidence type="ECO:0000313" key="4">
    <source>
        <dbReference type="Proteomes" id="UP000568751"/>
    </source>
</evidence>
<dbReference type="InterPro" id="IPR019960">
    <property type="entry name" value="T1SS_VCA0849"/>
</dbReference>
<dbReference type="GO" id="GO:0005509">
    <property type="term" value="F:calcium ion binding"/>
    <property type="evidence" value="ECO:0007669"/>
    <property type="project" value="InterPro"/>
</dbReference>
<dbReference type="Proteomes" id="UP000568751">
    <property type="component" value="Unassembled WGS sequence"/>
</dbReference>
<feature type="domain" description="Bacterial Ig-like" evidence="2">
    <location>
        <begin position="567"/>
        <end position="669"/>
    </location>
</feature>
<comment type="caution">
    <text evidence="3">The sequence shown here is derived from an EMBL/GenBank/DDBJ whole genome shotgun (WGS) entry which is preliminary data.</text>
</comment>
<proteinExistence type="predicted"/>
<dbReference type="PANTHER" id="PTHR44103">
    <property type="entry name" value="PROPROTEIN CONVERTASE P"/>
    <property type="match status" value="1"/>
</dbReference>
<organism evidence="3 4">
    <name type="scientific">Candidatus Thiodubiliella endoseptemdiera</name>
    <dbReference type="NCBI Taxonomy" id="2738886"/>
    <lineage>
        <taxon>Bacteria</taxon>
        <taxon>Pseudomonadati</taxon>
        <taxon>Pseudomonadota</taxon>
        <taxon>Gammaproteobacteria</taxon>
        <taxon>Candidatus Pseudothioglobaceae</taxon>
        <taxon>Candidatus Thiodubiliella</taxon>
    </lineage>
</organism>
<dbReference type="Gene3D" id="2.60.40.10">
    <property type="entry name" value="Immunoglobulins"/>
    <property type="match status" value="1"/>
</dbReference>
<dbReference type="InterPro" id="IPR013783">
    <property type="entry name" value="Ig-like_fold"/>
</dbReference>
<dbReference type="InterPro" id="IPR018511">
    <property type="entry name" value="Hemolysin-typ_Ca-bd_CS"/>
</dbReference>
<dbReference type="NCBIfam" id="TIGR03661">
    <property type="entry name" value="T1SS_VCA0849"/>
    <property type="match status" value="1"/>
</dbReference>